<dbReference type="GO" id="GO:0003677">
    <property type="term" value="F:DNA binding"/>
    <property type="evidence" value="ECO:0007669"/>
    <property type="project" value="InterPro"/>
</dbReference>
<comment type="caution">
    <text evidence="6">The sequence shown here is derived from an EMBL/GenBank/DDBJ whole genome shotgun (WGS) entry which is preliminary data.</text>
</comment>
<dbReference type="InterPro" id="IPR036995">
    <property type="entry name" value="MPG_sf"/>
</dbReference>
<reference evidence="6 7" key="1">
    <citation type="submission" date="2018-11" db="EMBL/GenBank/DDBJ databases">
        <title>Sequencing the genomes of 1000 actinobacteria strains.</title>
        <authorList>
            <person name="Klenk H.-P."/>
        </authorList>
    </citation>
    <scope>NUCLEOTIDE SEQUENCE [LARGE SCALE GENOMIC DNA]</scope>
    <source>
        <strain evidence="6 7">DSM 13521</strain>
    </source>
</reference>
<dbReference type="Gene3D" id="3.10.300.10">
    <property type="entry name" value="Methylpurine-DNA glycosylase (MPG)"/>
    <property type="match status" value="1"/>
</dbReference>
<protein>
    <recommendedName>
        <fullName evidence="5">Putative 3-methyladenine DNA glycosylase</fullName>
        <ecNumber evidence="5">3.2.2.-</ecNumber>
    </recommendedName>
</protein>
<keyword evidence="2 5" id="KW-0227">DNA damage</keyword>
<evidence type="ECO:0000256" key="2">
    <source>
        <dbReference type="ARBA" id="ARBA00022763"/>
    </source>
</evidence>
<keyword evidence="4 5" id="KW-0234">DNA repair</keyword>
<proteinExistence type="inferred from homology"/>
<comment type="similarity">
    <text evidence="1 5">Belongs to the DNA glycosylase MPG family.</text>
</comment>
<dbReference type="OrthoDB" id="9794313at2"/>
<dbReference type="GO" id="GO:0003905">
    <property type="term" value="F:alkylbase DNA N-glycosylase activity"/>
    <property type="evidence" value="ECO:0007669"/>
    <property type="project" value="InterPro"/>
</dbReference>
<evidence type="ECO:0000256" key="5">
    <source>
        <dbReference type="HAMAP-Rule" id="MF_00527"/>
    </source>
</evidence>
<gene>
    <name evidence="6" type="ORF">EDD28_3215</name>
</gene>
<dbReference type="InterPro" id="IPR011034">
    <property type="entry name" value="Formyl_transferase-like_C_sf"/>
</dbReference>
<keyword evidence="3 5" id="KW-0378">Hydrolase</keyword>
<evidence type="ECO:0000256" key="4">
    <source>
        <dbReference type="ARBA" id="ARBA00023204"/>
    </source>
</evidence>
<name>A0A3N2D2B0_9MICO</name>
<dbReference type="PANTHER" id="PTHR10429">
    <property type="entry name" value="DNA-3-METHYLADENINE GLYCOSYLASE"/>
    <property type="match status" value="1"/>
</dbReference>
<evidence type="ECO:0000313" key="6">
    <source>
        <dbReference type="EMBL" id="ROR93788.1"/>
    </source>
</evidence>
<dbReference type="CDD" id="cd00540">
    <property type="entry name" value="AAG"/>
    <property type="match status" value="1"/>
</dbReference>
<dbReference type="AlphaFoldDB" id="A0A3N2D2B0"/>
<dbReference type="GO" id="GO:0006284">
    <property type="term" value="P:base-excision repair"/>
    <property type="evidence" value="ECO:0007669"/>
    <property type="project" value="InterPro"/>
</dbReference>
<dbReference type="EMBL" id="RKHQ01000002">
    <property type="protein sequence ID" value="ROR93788.1"/>
    <property type="molecule type" value="Genomic_DNA"/>
</dbReference>
<dbReference type="EC" id="3.2.2.-" evidence="5"/>
<accession>A0A3N2D2B0</accession>
<dbReference type="RefSeq" id="WP_123740689.1">
    <property type="nucleotide sequence ID" value="NZ_RKHQ01000002.1"/>
</dbReference>
<evidence type="ECO:0000313" key="7">
    <source>
        <dbReference type="Proteomes" id="UP000275356"/>
    </source>
</evidence>
<dbReference type="NCBIfam" id="TIGR00567">
    <property type="entry name" value="3mg"/>
    <property type="match status" value="1"/>
</dbReference>
<evidence type="ECO:0000256" key="3">
    <source>
        <dbReference type="ARBA" id="ARBA00022801"/>
    </source>
</evidence>
<dbReference type="InterPro" id="IPR003180">
    <property type="entry name" value="MPG"/>
</dbReference>
<evidence type="ECO:0000256" key="1">
    <source>
        <dbReference type="ARBA" id="ARBA00009232"/>
    </source>
</evidence>
<organism evidence="6 7">
    <name type="scientific">Salana multivorans</name>
    <dbReference type="NCBI Taxonomy" id="120377"/>
    <lineage>
        <taxon>Bacteria</taxon>
        <taxon>Bacillati</taxon>
        <taxon>Actinomycetota</taxon>
        <taxon>Actinomycetes</taxon>
        <taxon>Micrococcales</taxon>
        <taxon>Beutenbergiaceae</taxon>
        <taxon>Salana</taxon>
    </lineage>
</organism>
<dbReference type="PANTHER" id="PTHR10429:SF0">
    <property type="entry name" value="DNA-3-METHYLADENINE GLYCOSYLASE"/>
    <property type="match status" value="1"/>
</dbReference>
<dbReference type="SUPFAM" id="SSF50486">
    <property type="entry name" value="FMT C-terminal domain-like"/>
    <property type="match status" value="1"/>
</dbReference>
<dbReference type="NCBIfam" id="NF002003">
    <property type="entry name" value="PRK00802.1-3"/>
    <property type="match status" value="1"/>
</dbReference>
<keyword evidence="7" id="KW-1185">Reference proteome</keyword>
<dbReference type="HAMAP" id="MF_00527">
    <property type="entry name" value="3MGH"/>
    <property type="match status" value="1"/>
</dbReference>
<dbReference type="Pfam" id="PF02245">
    <property type="entry name" value="Pur_DNA_glyco"/>
    <property type="match status" value="1"/>
</dbReference>
<dbReference type="Proteomes" id="UP000275356">
    <property type="component" value="Unassembled WGS sequence"/>
</dbReference>
<sequence>MPNLSLDVTPLPAEWFARDVNEVARDLLGAELSATTAEGTVTVRLTEVEAYGGAEDPGSHARRGPTARNASMFASAGRVYVYFTYGMHWCANLVTGPEGEGSAVLLRAGEVIEGLELARRRRPSSRSDRDLASGPARLAKALGLTGEHDGLEIGGAAAAGTGSMVVELRAAPAGVTAWERGPRTGVSGPGGSAAEFPWRYWIAGDPTVSRYRAA</sequence>